<dbReference type="GO" id="GO:0006357">
    <property type="term" value="P:regulation of transcription by RNA polymerase II"/>
    <property type="evidence" value="ECO:0007669"/>
    <property type="project" value="TreeGrafter"/>
</dbReference>
<comment type="similarity">
    <text evidence="12">Belongs to the JHDM2 histone demethylase family.</text>
</comment>
<dbReference type="Pfam" id="PF22987">
    <property type="entry name" value="Tudor_KDM3B"/>
    <property type="match status" value="1"/>
</dbReference>
<dbReference type="GO" id="GO:0031490">
    <property type="term" value="F:chromatin DNA binding"/>
    <property type="evidence" value="ECO:0007669"/>
    <property type="project" value="TreeGrafter"/>
</dbReference>
<feature type="compositionally biased region" description="Polar residues" evidence="13">
    <location>
        <begin position="380"/>
        <end position="391"/>
    </location>
</feature>
<accession>A0A7J7XAM5</accession>
<evidence type="ECO:0000313" key="17">
    <source>
        <dbReference type="EMBL" id="KAF6346743.1"/>
    </source>
</evidence>
<evidence type="ECO:0000259" key="14">
    <source>
        <dbReference type="Pfam" id="PF22987"/>
    </source>
</evidence>
<feature type="domain" description="Lysine-specific demethylase 3B PWWP" evidence="15">
    <location>
        <begin position="95"/>
        <end position="193"/>
    </location>
</feature>
<feature type="region of interest" description="Disordered" evidence="13">
    <location>
        <begin position="946"/>
        <end position="1003"/>
    </location>
</feature>
<dbReference type="InterPro" id="IPR054294">
    <property type="entry name" value="DUF7030"/>
</dbReference>
<protein>
    <recommendedName>
        <fullName evidence="12">Lysine-specific demethylase</fullName>
        <ecNumber evidence="12">1.14.11.65</ecNumber>
    </recommendedName>
</protein>
<evidence type="ECO:0000259" key="16">
    <source>
        <dbReference type="Pfam" id="PF22989"/>
    </source>
</evidence>
<feature type="region of interest" description="Disordered" evidence="13">
    <location>
        <begin position="452"/>
        <end position="483"/>
    </location>
</feature>
<dbReference type="PANTHER" id="PTHR12549:SF8">
    <property type="entry name" value="LYSINE-SPECIFIC DEMETHYLASE 3B"/>
    <property type="match status" value="1"/>
</dbReference>
<feature type="compositionally biased region" description="Low complexity" evidence="13">
    <location>
        <begin position="953"/>
        <end position="962"/>
    </location>
</feature>
<dbReference type="GO" id="GO:0008168">
    <property type="term" value="F:methyltransferase activity"/>
    <property type="evidence" value="ECO:0007669"/>
    <property type="project" value="UniProtKB-KW"/>
</dbReference>
<dbReference type="GO" id="GO:0000785">
    <property type="term" value="C:chromatin"/>
    <property type="evidence" value="ECO:0007669"/>
    <property type="project" value="TreeGrafter"/>
</dbReference>
<keyword evidence="7" id="KW-0560">Oxidoreductase</keyword>
<evidence type="ECO:0000256" key="9">
    <source>
        <dbReference type="ARBA" id="ARBA00023015"/>
    </source>
</evidence>
<keyword evidence="8 12" id="KW-0408">Iron</keyword>
<evidence type="ECO:0000256" key="11">
    <source>
        <dbReference type="ARBA" id="ARBA00023242"/>
    </source>
</evidence>
<dbReference type="Pfam" id="PF22989">
    <property type="entry name" value="DUF7030"/>
    <property type="match status" value="1"/>
</dbReference>
<keyword evidence="5" id="KW-0156">Chromatin regulator</keyword>
<feature type="region of interest" description="Disordered" evidence="13">
    <location>
        <begin position="606"/>
        <end position="628"/>
    </location>
</feature>
<comment type="subcellular location">
    <subcellularLocation>
        <location evidence="1 12">Nucleus</location>
    </subcellularLocation>
</comment>
<dbReference type="EC" id="1.14.11.65" evidence="12"/>
<feature type="domain" description="DUF7030" evidence="16">
    <location>
        <begin position="9"/>
        <end position="84"/>
    </location>
</feature>
<keyword evidence="17" id="KW-0489">Methyltransferase</keyword>
<evidence type="ECO:0000256" key="13">
    <source>
        <dbReference type="SAM" id="MobiDB-lite"/>
    </source>
</evidence>
<feature type="region of interest" description="Disordered" evidence="13">
    <location>
        <begin position="374"/>
        <end position="409"/>
    </location>
</feature>
<keyword evidence="6" id="KW-0223">Dioxygenase</keyword>
<evidence type="ECO:0000256" key="12">
    <source>
        <dbReference type="RuleBase" id="RU369087"/>
    </source>
</evidence>
<dbReference type="GO" id="GO:0032259">
    <property type="term" value="P:methylation"/>
    <property type="evidence" value="ECO:0007669"/>
    <property type="project" value="UniProtKB-KW"/>
</dbReference>
<evidence type="ECO:0000256" key="2">
    <source>
        <dbReference type="ARBA" id="ARBA00022723"/>
    </source>
</evidence>
<gene>
    <name evidence="17" type="ORF">mPipKuh1_007109</name>
</gene>
<feature type="region of interest" description="Disordered" evidence="13">
    <location>
        <begin position="515"/>
        <end position="563"/>
    </location>
</feature>
<dbReference type="InterPro" id="IPR054503">
    <property type="entry name" value="KDM3AB_Tudor"/>
</dbReference>
<evidence type="ECO:0000256" key="10">
    <source>
        <dbReference type="ARBA" id="ARBA00023163"/>
    </source>
</evidence>
<proteinExistence type="inferred from homology"/>
<evidence type="ECO:0000256" key="7">
    <source>
        <dbReference type="ARBA" id="ARBA00023002"/>
    </source>
</evidence>
<evidence type="ECO:0000256" key="8">
    <source>
        <dbReference type="ARBA" id="ARBA00023004"/>
    </source>
</evidence>
<dbReference type="Proteomes" id="UP000558488">
    <property type="component" value="Unassembled WGS sequence"/>
</dbReference>
<dbReference type="GO" id="GO:0140683">
    <property type="term" value="F:histone H3K9me/H3K9me2 demethylase activity"/>
    <property type="evidence" value="ECO:0007669"/>
    <property type="project" value="UniProtKB-EC"/>
</dbReference>
<dbReference type="GO" id="GO:0000118">
    <property type="term" value="C:histone deacetylase complex"/>
    <property type="evidence" value="ECO:0007669"/>
    <property type="project" value="UniProtKB-UniRule"/>
</dbReference>
<dbReference type="InterPro" id="IPR054504">
    <property type="entry name" value="PWWP_KDM3B"/>
</dbReference>
<keyword evidence="2 12" id="KW-0479">Metal-binding</keyword>
<dbReference type="GO" id="GO:0003712">
    <property type="term" value="F:transcription coregulator activity"/>
    <property type="evidence" value="ECO:0007669"/>
    <property type="project" value="TreeGrafter"/>
</dbReference>
<evidence type="ECO:0000313" key="18">
    <source>
        <dbReference type="Proteomes" id="UP000558488"/>
    </source>
</evidence>
<keyword evidence="4" id="KW-0862">Zinc</keyword>
<dbReference type="PANTHER" id="PTHR12549">
    <property type="entry name" value="JMJC DOMAIN-CONTAINING HISTONE DEMETHYLATION PROTEIN"/>
    <property type="match status" value="1"/>
</dbReference>
<keyword evidence="17" id="KW-0808">Transferase</keyword>
<dbReference type="InterPro" id="IPR045109">
    <property type="entry name" value="LSDs-like"/>
</dbReference>
<dbReference type="SUPFAM" id="SSF51197">
    <property type="entry name" value="Clavaminate synthase-like"/>
    <property type="match status" value="1"/>
</dbReference>
<evidence type="ECO:0000256" key="4">
    <source>
        <dbReference type="ARBA" id="ARBA00022833"/>
    </source>
</evidence>
<keyword evidence="18" id="KW-1185">Reference proteome</keyword>
<organism evidence="17 18">
    <name type="scientific">Pipistrellus kuhlii</name>
    <name type="common">Kuhl's pipistrelle</name>
    <dbReference type="NCBI Taxonomy" id="59472"/>
    <lineage>
        <taxon>Eukaryota</taxon>
        <taxon>Metazoa</taxon>
        <taxon>Chordata</taxon>
        <taxon>Craniata</taxon>
        <taxon>Vertebrata</taxon>
        <taxon>Euteleostomi</taxon>
        <taxon>Mammalia</taxon>
        <taxon>Eutheria</taxon>
        <taxon>Laurasiatheria</taxon>
        <taxon>Chiroptera</taxon>
        <taxon>Yangochiroptera</taxon>
        <taxon>Vespertilionidae</taxon>
        <taxon>Pipistrellus</taxon>
    </lineage>
</organism>
<feature type="domain" description="Lysine-specific demethylase 3A/B tudor" evidence="14">
    <location>
        <begin position="195"/>
        <end position="263"/>
    </location>
</feature>
<feature type="compositionally biased region" description="Polar residues" evidence="13">
    <location>
        <begin position="524"/>
        <end position="546"/>
    </location>
</feature>
<evidence type="ECO:0000256" key="3">
    <source>
        <dbReference type="ARBA" id="ARBA00022771"/>
    </source>
</evidence>
<name>A0A7J7XAM5_PIPKU</name>
<dbReference type="EMBL" id="JACAGB010000008">
    <property type="protein sequence ID" value="KAF6346743.1"/>
    <property type="molecule type" value="Genomic_DNA"/>
</dbReference>
<dbReference type="GO" id="GO:0008270">
    <property type="term" value="F:zinc ion binding"/>
    <property type="evidence" value="ECO:0007669"/>
    <property type="project" value="UniProtKB-KW"/>
</dbReference>
<feature type="compositionally biased region" description="Basic and acidic residues" evidence="13">
    <location>
        <begin position="976"/>
        <end position="992"/>
    </location>
</feature>
<sequence length="1326" mass="144454">MADAAASPVGKRLLLLFADTTASASASVPAAAAAAAAAAGGDPGPALRTRAWRAGTVRAMSGAVPQDLAIFVEFDGCNWKQHSWVKVHAEEVIVLLLEGSLVWAPRKDPVLIQGTRVSITHWPALTFTPLVDKLGLGSVVPVEYLLDGELRFLSDTNGLHLFQMGTESQNQILLEHAALRETVNALISDQKLQEIFSRGLYSVQGHRVKVYQPEREQSWLYGIVHHQDSITRLMDVSITETGEIKSVDPRLIHVMLTDNSTSQNENSRNSVLASSGFGASLPSLSQPLTFGSGRSQSNGVLATENKPLGFSFGSSSATESQKDSDLSKNLFFQCMPQTLPTSNYFSTVSESLADDSSSRDSFKQSLESLCKGRSTLGADTKSSSKAGSSVDQKVPTESMPTLTPAFPRSRLNARTPESHENLFLQPPKLSREEPSNPFLAFVEKVEQSPFSGFASQASGSSSSATTVTSKAAPNWPESHSSSESASLAKKKTLFITTDSSKLVSGVLGSALTTGGPSLSAMGNGRSSSPTSSLTQPIEMPTLSSSPTEERPTVGPGQQDNPLLKTFSNVFGRHSGSFLSSPADFSQENKAPFEAVKRFSLDERSLACRQDSDSSTNSDLSDLSDSEEQLQAKTGLKGIPEHLMGKLGPNGERSAELLLGKGKGKQAPKGRPRTAPLKVGQSVLKDVSKVKKLKQSGEPFLQDGSCINVAPHLHKCRECRLERYRKFKEQEQDDSTVACRFFHFRRLIFTRKGVLRVEGFLSPQQSDPDAMNLWIPSSSLAEGIDLETSKYILANVGDQFCQLVMSEKEAMMMVEPHQKVAWKRAVRGVREMCDVCETTLFNIHWVCRKCGFGVCLDCYRLRKSRPRSETEEMGDEEVFSWLKCAKGQSHEPENLMPTQIIPGTALYNIGDMVHAARGKWGIKANCPCISRQNKSVLRPAVTNGISQLPTINPSASSGSETTFSGGGGTAAVTTPETDPKADSIDIRADEPPKADSLASNSSSELKAIRPLCPDTAPPSSALHWLADLATQKAKEETKEAGSLRSVLSKESHSPFGLDSFNSTAKTPKLFNSLLLGPTASNKTEGSSLRDLLHSGPGKLPQTPLDTGIPFPPVFSTSSAGVKNKASLPNFLDHIIASVVENKKTSDAAKRACNVTDTQKEVKEMVMGLNVLDPHTSHSWLCDGRLLCLHDPSNKNNWKIFRECWKQGQPVLVSGVHKKLKSELWKPEAFSQEFGDQDVDLVNCRNCAIISDVKVRDFWDGFEIICKRLRSEDGQPMVLKLKDWPPGEDFRDMMPTRFEDLMENLPLPEYTKRDGRLNLASRLPSYFA</sequence>
<dbReference type="GO" id="GO:0070988">
    <property type="term" value="P:demethylation"/>
    <property type="evidence" value="ECO:0007669"/>
    <property type="project" value="UniProtKB-UniRule"/>
</dbReference>
<keyword evidence="10" id="KW-0804">Transcription</keyword>
<evidence type="ECO:0000256" key="5">
    <source>
        <dbReference type="ARBA" id="ARBA00022853"/>
    </source>
</evidence>
<keyword evidence="3" id="KW-0863">Zinc-finger</keyword>
<reference evidence="17 18" key="1">
    <citation type="journal article" date="2020" name="Nature">
        <title>Six reference-quality genomes reveal evolution of bat adaptations.</title>
        <authorList>
            <person name="Jebb D."/>
            <person name="Huang Z."/>
            <person name="Pippel M."/>
            <person name="Hughes G.M."/>
            <person name="Lavrichenko K."/>
            <person name="Devanna P."/>
            <person name="Winkler S."/>
            <person name="Jermiin L.S."/>
            <person name="Skirmuntt E.C."/>
            <person name="Katzourakis A."/>
            <person name="Burkitt-Gray L."/>
            <person name="Ray D.A."/>
            <person name="Sullivan K.A.M."/>
            <person name="Roscito J.G."/>
            <person name="Kirilenko B.M."/>
            <person name="Davalos L.M."/>
            <person name="Corthals A.P."/>
            <person name="Power M.L."/>
            <person name="Jones G."/>
            <person name="Ransome R.D."/>
            <person name="Dechmann D.K.N."/>
            <person name="Locatelli A.G."/>
            <person name="Puechmaille S.J."/>
            <person name="Fedrigo O."/>
            <person name="Jarvis E.D."/>
            <person name="Hiller M."/>
            <person name="Vernes S.C."/>
            <person name="Myers E.W."/>
            <person name="Teeling E.C."/>
        </authorList>
    </citation>
    <scope>NUCLEOTIDE SEQUENCE [LARGE SCALE GENOMIC DNA]</scope>
    <source>
        <strain evidence="17">MPipKuh1</strain>
        <tissue evidence="17">Flight muscle</tissue>
    </source>
</reference>
<evidence type="ECO:0000256" key="1">
    <source>
        <dbReference type="ARBA" id="ARBA00004123"/>
    </source>
</evidence>
<evidence type="ECO:0000259" key="15">
    <source>
        <dbReference type="Pfam" id="PF22988"/>
    </source>
</evidence>
<keyword evidence="11 12" id="KW-0539">Nucleus</keyword>
<keyword evidence="9" id="KW-0805">Transcription regulation</keyword>
<dbReference type="Pfam" id="PF22988">
    <property type="entry name" value="PWWP_KDM3B"/>
    <property type="match status" value="1"/>
</dbReference>
<comment type="caution">
    <text evidence="17">The sequence shown here is derived from an EMBL/GenBank/DDBJ whole genome shotgun (WGS) entry which is preliminary data.</text>
</comment>
<comment type="domain">
    <text evidence="12">Leu-Xaa-Xaa-Leu-Leu (LXXLL) motifs are known to mediate the association with nuclear receptors.</text>
</comment>
<comment type="function">
    <text evidence="12">Histone demethylase that specifically demethylates 'Lys-9' of histone H3, thereby playing a central role in histone code.</text>
</comment>
<evidence type="ECO:0000256" key="6">
    <source>
        <dbReference type="ARBA" id="ARBA00022964"/>
    </source>
</evidence>
<comment type="cofactor">
    <cofactor evidence="12">
        <name>Fe(2+)</name>
        <dbReference type="ChEBI" id="CHEBI:29033"/>
    </cofactor>
    <text evidence="12">Binds 1 Fe(2+) ion per subunit.</text>
</comment>
<comment type="catalytic activity">
    <reaction evidence="12">
        <text>N(6),N(6)-dimethyl-L-lysyl(9)-[histone H3] + 2 2-oxoglutarate + 2 O2 = L-lysyl(9)-[histone H3] + 2 formaldehyde + 2 succinate + 2 CO2</text>
        <dbReference type="Rhea" id="RHEA:60188"/>
        <dbReference type="Rhea" id="RHEA-COMP:15541"/>
        <dbReference type="Rhea" id="RHEA-COMP:15546"/>
        <dbReference type="ChEBI" id="CHEBI:15379"/>
        <dbReference type="ChEBI" id="CHEBI:16526"/>
        <dbReference type="ChEBI" id="CHEBI:16810"/>
        <dbReference type="ChEBI" id="CHEBI:16842"/>
        <dbReference type="ChEBI" id="CHEBI:29969"/>
        <dbReference type="ChEBI" id="CHEBI:30031"/>
        <dbReference type="ChEBI" id="CHEBI:61976"/>
        <dbReference type="EC" id="1.14.11.65"/>
    </reaction>
</comment>
<dbReference type="Gene3D" id="2.60.120.650">
    <property type="entry name" value="Cupin"/>
    <property type="match status" value="1"/>
</dbReference>